<evidence type="ECO:0000313" key="2">
    <source>
        <dbReference type="Proteomes" id="UP000829398"/>
    </source>
</evidence>
<protein>
    <submittedName>
        <fullName evidence="1">Regulator of chromosome condensation (RCC1) family with FYVE zinc finger domain</fullName>
    </submittedName>
</protein>
<keyword evidence="2" id="KW-1185">Reference proteome</keyword>
<gene>
    <name evidence="1" type="ORF">KPL71_006475</name>
</gene>
<dbReference type="EMBL" id="CM039172">
    <property type="protein sequence ID" value="KAH9775688.1"/>
    <property type="molecule type" value="Genomic_DNA"/>
</dbReference>
<organism evidence="1 2">
    <name type="scientific">Citrus sinensis</name>
    <name type="common">Sweet orange</name>
    <name type="synonym">Citrus aurantium var. sinensis</name>
    <dbReference type="NCBI Taxonomy" id="2711"/>
    <lineage>
        <taxon>Eukaryota</taxon>
        <taxon>Viridiplantae</taxon>
        <taxon>Streptophyta</taxon>
        <taxon>Embryophyta</taxon>
        <taxon>Tracheophyta</taxon>
        <taxon>Spermatophyta</taxon>
        <taxon>Magnoliopsida</taxon>
        <taxon>eudicotyledons</taxon>
        <taxon>Gunneridae</taxon>
        <taxon>Pentapetalae</taxon>
        <taxon>rosids</taxon>
        <taxon>malvids</taxon>
        <taxon>Sapindales</taxon>
        <taxon>Rutaceae</taxon>
        <taxon>Aurantioideae</taxon>
        <taxon>Citrus</taxon>
    </lineage>
</organism>
<accession>A0ACB8LQM2</accession>
<sequence length="988" mass="107888">MASFQQNILVERDTEQAVRVLKKGTYLLKYGRRGKPKFCPFRLSSDEKLLIWYAGKEEKQLKLSHVSRIIPGQRTAVFQRYPQPEKEYQSFSLIYRNRSLDLICKDKDEAELWFTALRALISEDNRCKSRSDSISSDSPRSHTQKNSPSHVSSISSDLTNKDSGDTQPILVAYENSPQNRLGKAFSEVLSFTAAAKAYTRAESVSKSLNFVASGGLDDANSRSSTADSFRISLSSAVSSSSQGSCHEDFDGLGDVFIWGEGLGNGLLGGAVNGVEISSADRRDALLPKVLESTVVLDAQSIACGSKHAVLVTKQGQIFSWGEGSGGKLGHGVEADVSYPKLIDALNGSNIHMVACGEFHTCAVTLSGDLYTWGDGIHNLGLLGQVSEISHWIPRKVSGQMEGLQISSICCGPWHTAAITSAGKLFTFGDGTFGALGHGDRSSTSVPREVETLKELKTVMASCGVWHTAAIVEVAGKTSGSNGLSSKKLFTWGDGAEGQLGHGDAEPRVVPLCVKVSDDISFCKVACGHSITIALTATGQVFSMGSADYGQLGSPGSTGKFPTRIEGNIKHRYIEDIACGSYHIAVVSSKSEVYTWGKGANGQLGHGDNENKQTPTLVEALRDKQVKSVVCGSNFTAAICLHKGVSIADHSICSGCRNQFNFRRRRHNCYNCGLVYCKLCSSKKSMKTALAPEINKPYRVCDDCFIKLNTTSESGSNSQIPRNSSGLFQNCKRVTEKENMNSRSVGRLLRLASFESSKEATDGQSKPKGKSYHASPSLNGKFQWEPNSDFIKSNKISASPPGSRRVSRAPSPISRKSSPACSITMNSFTDLANSEVIFEYSKQTNDNFNREPDVLRAQLEDLTSKSQFLEVELERTSRKLKETTQIAQEEAEKNKAAQEVIRSLTAQLTDMAKRVPEQSYTGTISHSHAYSMIQCCGQSHLDPEAYDVVSIFKSKRHCLTQRKRERNSTPMFNHPRPLNQTNLLIFRTK</sequence>
<evidence type="ECO:0000313" key="1">
    <source>
        <dbReference type="EMBL" id="KAH9775688.1"/>
    </source>
</evidence>
<proteinExistence type="predicted"/>
<dbReference type="Proteomes" id="UP000829398">
    <property type="component" value="Chromosome 3"/>
</dbReference>
<reference evidence="2" key="1">
    <citation type="journal article" date="2023" name="Hortic. Res.">
        <title>A chromosome-level phased genome enabling allele-level studies in sweet orange: a case study on citrus Huanglongbing tolerance.</title>
        <authorList>
            <person name="Wu B."/>
            <person name="Yu Q."/>
            <person name="Deng Z."/>
            <person name="Duan Y."/>
            <person name="Luo F."/>
            <person name="Gmitter F. Jr."/>
        </authorList>
    </citation>
    <scope>NUCLEOTIDE SEQUENCE [LARGE SCALE GENOMIC DNA]</scope>
    <source>
        <strain evidence="2">cv. Valencia</strain>
    </source>
</reference>
<name>A0ACB8LQM2_CITSI</name>
<comment type="caution">
    <text evidence="1">The sequence shown here is derived from an EMBL/GenBank/DDBJ whole genome shotgun (WGS) entry which is preliminary data.</text>
</comment>